<proteinExistence type="predicted"/>
<evidence type="ECO:0000313" key="1">
    <source>
        <dbReference type="EMBL" id="GIJ92556.1"/>
    </source>
</evidence>
<dbReference type="RefSeq" id="XP_043163302.1">
    <property type="nucleotide sequence ID" value="XM_043307367.1"/>
</dbReference>
<protein>
    <submittedName>
        <fullName evidence="1">Uncharacterized protein</fullName>
    </submittedName>
</protein>
<organism evidence="1 2">
    <name type="scientific">Aspergillus pseudoviridinutans</name>
    <dbReference type="NCBI Taxonomy" id="1517512"/>
    <lineage>
        <taxon>Eukaryota</taxon>
        <taxon>Fungi</taxon>
        <taxon>Dikarya</taxon>
        <taxon>Ascomycota</taxon>
        <taxon>Pezizomycotina</taxon>
        <taxon>Eurotiomycetes</taxon>
        <taxon>Eurotiomycetidae</taxon>
        <taxon>Eurotiales</taxon>
        <taxon>Aspergillaceae</taxon>
        <taxon>Aspergillus</taxon>
        <taxon>Aspergillus subgen. Fumigati</taxon>
    </lineage>
</organism>
<dbReference type="AlphaFoldDB" id="A0A9P3BRW4"/>
<keyword evidence="2" id="KW-1185">Reference proteome</keyword>
<name>A0A9P3BRW4_9EURO</name>
<dbReference type="Proteomes" id="UP001043456">
    <property type="component" value="Unassembled WGS sequence"/>
</dbReference>
<dbReference type="EMBL" id="BHVY01000010">
    <property type="protein sequence ID" value="GIJ92556.1"/>
    <property type="molecule type" value="Genomic_DNA"/>
</dbReference>
<accession>A0A9P3BRW4</accession>
<sequence>MNHICTDSLLNKNTTRRKIAFLLYVVNKSRKLWEKKSLNCVVHRIHYHLGLATELRGLLPKFTRVLNARDIMSDKIPDMSEPDEFPYCIWYPETAKEETYRVLAIRYPQK</sequence>
<dbReference type="GeneID" id="67000446"/>
<comment type="caution">
    <text evidence="1">The sequence shown here is derived from an EMBL/GenBank/DDBJ whole genome shotgun (WGS) entry which is preliminary data.</text>
</comment>
<reference evidence="1 2" key="1">
    <citation type="submission" date="2018-10" db="EMBL/GenBank/DDBJ databases">
        <title>Pan-genome distribution and transcriptional activeness of fungal secondary metabolism genes in Aspergillus section Fumigati.</title>
        <authorList>
            <person name="Takahashi H."/>
            <person name="Umemura M."/>
            <person name="Ninomiya A."/>
            <person name="Kusuya Y."/>
            <person name="Urayama S."/>
            <person name="Shimizu M."/>
            <person name="Watanabe A."/>
            <person name="Kamei K."/>
            <person name="Yaguchi T."/>
            <person name="Hagiwara D."/>
        </authorList>
    </citation>
    <scope>NUCLEOTIDE SEQUENCE [LARGE SCALE GENOMIC DNA]</scope>
    <source>
        <strain evidence="1 2">IFM 55266</strain>
    </source>
</reference>
<evidence type="ECO:0000313" key="2">
    <source>
        <dbReference type="Proteomes" id="UP001043456"/>
    </source>
</evidence>
<dbReference type="OrthoDB" id="4360026at2759"/>
<gene>
    <name evidence="1" type="ORF">Asppvi_001834</name>
</gene>